<protein>
    <recommendedName>
        <fullName evidence="5">Septum formation-related domain-containing protein</fullName>
    </recommendedName>
</protein>
<keyword evidence="2" id="KW-0732">Signal</keyword>
<dbReference type="EMBL" id="BSVB01000001">
    <property type="protein sequence ID" value="GMA95808.1"/>
    <property type="molecule type" value="Genomic_DNA"/>
</dbReference>
<sequence>MLAIAAFAGVLALTACAPAHPAHSSGAKPVKSRHATPSATPTPTESPLPSDVLFQITAVATAPDGSAATFIETVKAPVERTEHQSGDETTLDQQCEGWRQAFPTIQYLEATVTSTLKPGDTWSDDDGRIAIDMAGYPIWNGDQEPYQQLCATALAVIPGTAHAVSPVAGGKPDAIGGWAVFRYGFSAVGADGAAASDGVSFTRCHLQLGDAATSSIFASTWAAHPETDGGAACKFGGTS</sequence>
<gene>
    <name evidence="3" type="ORF">GCM10025881_26320</name>
</gene>
<organism evidence="3 4">
    <name type="scientific">Pseudolysinimonas kribbensis</name>
    <dbReference type="NCBI Taxonomy" id="433641"/>
    <lineage>
        <taxon>Bacteria</taxon>
        <taxon>Bacillati</taxon>
        <taxon>Actinomycetota</taxon>
        <taxon>Actinomycetes</taxon>
        <taxon>Micrococcales</taxon>
        <taxon>Microbacteriaceae</taxon>
        <taxon>Pseudolysinimonas</taxon>
    </lineage>
</organism>
<accession>A0ABQ6K8E0</accession>
<feature type="region of interest" description="Disordered" evidence="1">
    <location>
        <begin position="22"/>
        <end position="49"/>
    </location>
</feature>
<reference evidence="4" key="1">
    <citation type="journal article" date="2019" name="Int. J. Syst. Evol. Microbiol.">
        <title>The Global Catalogue of Microorganisms (GCM) 10K type strain sequencing project: providing services to taxonomists for standard genome sequencing and annotation.</title>
        <authorList>
            <consortium name="The Broad Institute Genomics Platform"/>
            <consortium name="The Broad Institute Genome Sequencing Center for Infectious Disease"/>
            <person name="Wu L."/>
            <person name="Ma J."/>
        </authorList>
    </citation>
    <scope>NUCLEOTIDE SEQUENCE [LARGE SCALE GENOMIC DNA]</scope>
    <source>
        <strain evidence="4">NBRC 108894</strain>
    </source>
</reference>
<dbReference type="Proteomes" id="UP001157034">
    <property type="component" value="Unassembled WGS sequence"/>
</dbReference>
<feature type="signal peptide" evidence="2">
    <location>
        <begin position="1"/>
        <end position="21"/>
    </location>
</feature>
<evidence type="ECO:0000256" key="1">
    <source>
        <dbReference type="SAM" id="MobiDB-lite"/>
    </source>
</evidence>
<feature type="compositionally biased region" description="Low complexity" evidence="1">
    <location>
        <begin position="36"/>
        <end position="49"/>
    </location>
</feature>
<comment type="caution">
    <text evidence="3">The sequence shown here is derived from an EMBL/GenBank/DDBJ whole genome shotgun (WGS) entry which is preliminary data.</text>
</comment>
<name>A0ABQ6K8E0_9MICO</name>
<proteinExistence type="predicted"/>
<evidence type="ECO:0000313" key="4">
    <source>
        <dbReference type="Proteomes" id="UP001157034"/>
    </source>
</evidence>
<keyword evidence="4" id="KW-1185">Reference proteome</keyword>
<feature type="chain" id="PRO_5045905976" description="Septum formation-related domain-containing protein" evidence="2">
    <location>
        <begin position="22"/>
        <end position="239"/>
    </location>
</feature>
<evidence type="ECO:0008006" key="5">
    <source>
        <dbReference type="Google" id="ProtNLM"/>
    </source>
</evidence>
<evidence type="ECO:0000256" key="2">
    <source>
        <dbReference type="SAM" id="SignalP"/>
    </source>
</evidence>
<evidence type="ECO:0000313" key="3">
    <source>
        <dbReference type="EMBL" id="GMA95808.1"/>
    </source>
</evidence>